<evidence type="ECO:0000313" key="2">
    <source>
        <dbReference type="Proteomes" id="UP000775213"/>
    </source>
</evidence>
<evidence type="ECO:0008006" key="3">
    <source>
        <dbReference type="Google" id="ProtNLM"/>
    </source>
</evidence>
<organism evidence="1 2">
    <name type="scientific">Dendrobium chrysotoxum</name>
    <name type="common">Orchid</name>
    <dbReference type="NCBI Taxonomy" id="161865"/>
    <lineage>
        <taxon>Eukaryota</taxon>
        <taxon>Viridiplantae</taxon>
        <taxon>Streptophyta</taxon>
        <taxon>Embryophyta</taxon>
        <taxon>Tracheophyta</taxon>
        <taxon>Spermatophyta</taxon>
        <taxon>Magnoliopsida</taxon>
        <taxon>Liliopsida</taxon>
        <taxon>Asparagales</taxon>
        <taxon>Orchidaceae</taxon>
        <taxon>Epidendroideae</taxon>
        <taxon>Malaxideae</taxon>
        <taxon>Dendrobiinae</taxon>
        <taxon>Dendrobium</taxon>
    </lineage>
</organism>
<keyword evidence="2" id="KW-1185">Reference proteome</keyword>
<dbReference type="AlphaFoldDB" id="A0AAV7GXU1"/>
<reference evidence="1 2" key="1">
    <citation type="journal article" date="2021" name="Hortic Res">
        <title>Chromosome-scale assembly of the Dendrobium chrysotoxum genome enhances the understanding of orchid evolution.</title>
        <authorList>
            <person name="Zhang Y."/>
            <person name="Zhang G.Q."/>
            <person name="Zhang D."/>
            <person name="Liu X.D."/>
            <person name="Xu X.Y."/>
            <person name="Sun W.H."/>
            <person name="Yu X."/>
            <person name="Zhu X."/>
            <person name="Wang Z.W."/>
            <person name="Zhao X."/>
            <person name="Zhong W.Y."/>
            <person name="Chen H."/>
            <person name="Yin W.L."/>
            <person name="Huang T."/>
            <person name="Niu S.C."/>
            <person name="Liu Z.J."/>
        </authorList>
    </citation>
    <scope>NUCLEOTIDE SEQUENCE [LARGE SCALE GENOMIC DNA]</scope>
    <source>
        <strain evidence="1">Lindl</strain>
    </source>
</reference>
<proteinExistence type="predicted"/>
<gene>
    <name evidence="1" type="ORF">IEQ34_009156</name>
</gene>
<accession>A0AAV7GXU1</accession>
<dbReference type="EMBL" id="JAGFBR010000009">
    <property type="protein sequence ID" value="KAH0461581.1"/>
    <property type="molecule type" value="Genomic_DNA"/>
</dbReference>
<evidence type="ECO:0000313" key="1">
    <source>
        <dbReference type="EMBL" id="KAH0461581.1"/>
    </source>
</evidence>
<protein>
    <recommendedName>
        <fullName evidence="3">Galectin</fullName>
    </recommendedName>
</protein>
<comment type="caution">
    <text evidence="1">The sequence shown here is derived from an EMBL/GenBank/DDBJ whole genome shotgun (WGS) entry which is preliminary data.</text>
</comment>
<sequence length="159" mass="17925">MDNQESNTNFGVSCQQSNTNVEYSPISDQPSNTPRRSDQVIYAVIHGGQIIAPNACFSADDDKHNVMIILMKNEQEGGRMRLFVDGVMIYQVAITRRKTQGHVELCIDRKTVEFFYDLNQAPLKFFFRTKIDGGGGSEIYEEASKWVEGYYTLLILGAA</sequence>
<name>A0AAV7GXU1_DENCH</name>
<dbReference type="Proteomes" id="UP000775213">
    <property type="component" value="Unassembled WGS sequence"/>
</dbReference>